<organism evidence="1 2">
    <name type="scientific">Candidatus Carbonibacillus altaicus</name>
    <dbReference type="NCBI Taxonomy" id="2163959"/>
    <lineage>
        <taxon>Bacteria</taxon>
        <taxon>Bacillati</taxon>
        <taxon>Bacillota</taxon>
        <taxon>Bacilli</taxon>
        <taxon>Bacillales</taxon>
        <taxon>Candidatus Carbonibacillus</taxon>
    </lineage>
</organism>
<proteinExistence type="predicted"/>
<reference evidence="2" key="1">
    <citation type="journal article" date="2018" name="Sci. Rep.">
        <title>Lignite coal burning seam in the remote Altai Mountains harbors a hydrogen-driven thermophilic microbial community.</title>
        <authorList>
            <person name="Kadnikov V.V."/>
            <person name="Mardanov A.V."/>
            <person name="Ivasenko D.A."/>
            <person name="Antsiferov D.V."/>
            <person name="Beletsky A.V."/>
            <person name="Karnachuk O.V."/>
            <person name="Ravin N.V."/>
        </authorList>
    </citation>
    <scope>NUCLEOTIDE SEQUENCE [LARGE SCALE GENOMIC DNA]</scope>
</reference>
<accession>A0A2R6Y4S2</accession>
<dbReference type="AlphaFoldDB" id="A0A2R6Y4S2"/>
<sequence>MIGSIGALKHEGIFYDRLPLQYCPICRRHEVHPLVRDDFEQLVEFAKGDLASYIQFDDFVDYDEEALRQYQPLWDDGDPKKLVMQAIDQSLDLLSTAKALGDHAWTLELELRLKHLGRMMKRVSTQR</sequence>
<name>A0A2R6Y4S2_9BACL</name>
<dbReference type="EMBL" id="PEBX01000004">
    <property type="protein sequence ID" value="PTQ57652.1"/>
    <property type="molecule type" value="Genomic_DNA"/>
</dbReference>
<gene>
    <name evidence="1" type="ORF">BSOLF_1196</name>
</gene>
<protein>
    <submittedName>
        <fullName evidence="1">Uncharacterized protein</fullName>
    </submittedName>
</protein>
<evidence type="ECO:0000313" key="1">
    <source>
        <dbReference type="EMBL" id="PTQ57652.1"/>
    </source>
</evidence>
<evidence type="ECO:0000313" key="2">
    <source>
        <dbReference type="Proteomes" id="UP000244338"/>
    </source>
</evidence>
<comment type="caution">
    <text evidence="1">The sequence shown here is derived from an EMBL/GenBank/DDBJ whole genome shotgun (WGS) entry which is preliminary data.</text>
</comment>
<dbReference type="Proteomes" id="UP000244338">
    <property type="component" value="Unassembled WGS sequence"/>
</dbReference>